<reference evidence="2" key="1">
    <citation type="submission" date="2018-11" db="EMBL/GenBank/DDBJ databases">
        <authorList>
            <person name="Alioto T."/>
            <person name="Alioto T."/>
        </authorList>
    </citation>
    <scope>NUCLEOTIDE SEQUENCE</scope>
</reference>
<protein>
    <recommendedName>
        <fullName evidence="1">Reverse transcriptase domain-containing protein</fullName>
    </recommendedName>
</protein>
<dbReference type="OrthoDB" id="6083831at2759"/>
<feature type="domain" description="Reverse transcriptase" evidence="1">
    <location>
        <begin position="13"/>
        <end position="126"/>
    </location>
</feature>
<dbReference type="InterPro" id="IPR043502">
    <property type="entry name" value="DNA/RNA_pol_sf"/>
</dbReference>
<gene>
    <name evidence="2" type="ORF">MGAL_10B084158</name>
</gene>
<dbReference type="Proteomes" id="UP000596742">
    <property type="component" value="Unassembled WGS sequence"/>
</dbReference>
<name>A0A8B6GMW8_MYTGA</name>
<evidence type="ECO:0000259" key="1">
    <source>
        <dbReference type="Pfam" id="PF00078"/>
    </source>
</evidence>
<dbReference type="SUPFAM" id="SSF56672">
    <property type="entry name" value="DNA/RNA polymerases"/>
    <property type="match status" value="1"/>
</dbReference>
<evidence type="ECO:0000313" key="2">
    <source>
        <dbReference type="EMBL" id="VDI66488.1"/>
    </source>
</evidence>
<proteinExistence type="predicted"/>
<accession>A0A8B6GMW8</accession>
<dbReference type="EMBL" id="UYJE01008713">
    <property type="protein sequence ID" value="VDI66488.1"/>
    <property type="molecule type" value="Genomic_DNA"/>
</dbReference>
<dbReference type="PANTHER" id="PTHR33050">
    <property type="entry name" value="REVERSE TRANSCRIPTASE DOMAIN-CONTAINING PROTEIN"/>
    <property type="match status" value="1"/>
</dbReference>
<dbReference type="Pfam" id="PF00078">
    <property type="entry name" value="RVT_1"/>
    <property type="match status" value="1"/>
</dbReference>
<evidence type="ECO:0000313" key="3">
    <source>
        <dbReference type="Proteomes" id="UP000596742"/>
    </source>
</evidence>
<dbReference type="AlphaFoldDB" id="A0A8B6GMW8"/>
<keyword evidence="3" id="KW-1185">Reference proteome</keyword>
<comment type="caution">
    <text evidence="2">The sequence shown here is derived from an EMBL/GenBank/DDBJ whole genome shotgun (WGS) entry which is preliminary data.</text>
</comment>
<dbReference type="Gene3D" id="3.30.70.270">
    <property type="match status" value="1"/>
</dbReference>
<dbReference type="InterPro" id="IPR052055">
    <property type="entry name" value="Hepadnavirus_pol/RT"/>
</dbReference>
<dbReference type="InterPro" id="IPR043128">
    <property type="entry name" value="Rev_trsase/Diguanyl_cyclase"/>
</dbReference>
<sequence length="134" mass="15814">MEVLPTTLQESQQEISQTQMAKMEKTTVRRFKYEDTRLARENFHQHDFLYGYDLKSAYHHIEIVELHREYLGFAWEIDGANRYFVFHFLPFGLATAGYIFTKVLREVVKYIRSKGTQMIMFLDDGLGGGKDFES</sequence>
<dbReference type="InterPro" id="IPR000477">
    <property type="entry name" value="RT_dom"/>
</dbReference>
<organism evidence="2 3">
    <name type="scientific">Mytilus galloprovincialis</name>
    <name type="common">Mediterranean mussel</name>
    <dbReference type="NCBI Taxonomy" id="29158"/>
    <lineage>
        <taxon>Eukaryota</taxon>
        <taxon>Metazoa</taxon>
        <taxon>Spiralia</taxon>
        <taxon>Lophotrochozoa</taxon>
        <taxon>Mollusca</taxon>
        <taxon>Bivalvia</taxon>
        <taxon>Autobranchia</taxon>
        <taxon>Pteriomorphia</taxon>
        <taxon>Mytilida</taxon>
        <taxon>Mytiloidea</taxon>
        <taxon>Mytilidae</taxon>
        <taxon>Mytilinae</taxon>
        <taxon>Mytilus</taxon>
    </lineage>
</organism>
<dbReference type="PANTHER" id="PTHR33050:SF7">
    <property type="entry name" value="RIBONUCLEASE H"/>
    <property type="match status" value="1"/>
</dbReference>